<dbReference type="EMBL" id="DF237231">
    <property type="protein sequence ID" value="GAQ86317.1"/>
    <property type="molecule type" value="Genomic_DNA"/>
</dbReference>
<dbReference type="OrthoDB" id="2285229at2759"/>
<feature type="domain" description="RNB" evidence="2">
    <location>
        <begin position="556"/>
        <end position="853"/>
    </location>
</feature>
<gene>
    <name evidence="3" type="ORF">KFL_002820120</name>
</gene>
<dbReference type="InterPro" id="IPR057324">
    <property type="entry name" value="WH_RNase_II"/>
</dbReference>
<evidence type="ECO:0000256" key="1">
    <source>
        <dbReference type="SAM" id="MobiDB-lite"/>
    </source>
</evidence>
<proteinExistence type="predicted"/>
<reference evidence="3 4" key="1">
    <citation type="journal article" date="2014" name="Nat. Commun.">
        <title>Klebsormidium flaccidum genome reveals primary factors for plant terrestrial adaptation.</title>
        <authorList>
            <person name="Hori K."/>
            <person name="Maruyama F."/>
            <person name="Fujisawa T."/>
            <person name="Togashi T."/>
            <person name="Yamamoto N."/>
            <person name="Seo M."/>
            <person name="Sato S."/>
            <person name="Yamada T."/>
            <person name="Mori H."/>
            <person name="Tajima N."/>
            <person name="Moriyama T."/>
            <person name="Ikeuchi M."/>
            <person name="Watanabe M."/>
            <person name="Wada H."/>
            <person name="Kobayashi K."/>
            <person name="Saito M."/>
            <person name="Masuda T."/>
            <person name="Sasaki-Sekimoto Y."/>
            <person name="Mashiguchi K."/>
            <person name="Awai K."/>
            <person name="Shimojima M."/>
            <person name="Masuda S."/>
            <person name="Iwai M."/>
            <person name="Nobusawa T."/>
            <person name="Narise T."/>
            <person name="Kondo S."/>
            <person name="Saito H."/>
            <person name="Sato R."/>
            <person name="Murakawa M."/>
            <person name="Ihara Y."/>
            <person name="Oshima-Yamada Y."/>
            <person name="Ohtaka K."/>
            <person name="Satoh M."/>
            <person name="Sonobe K."/>
            <person name="Ishii M."/>
            <person name="Ohtani R."/>
            <person name="Kanamori-Sato M."/>
            <person name="Honoki R."/>
            <person name="Miyazaki D."/>
            <person name="Mochizuki H."/>
            <person name="Umetsu J."/>
            <person name="Higashi K."/>
            <person name="Shibata D."/>
            <person name="Kamiya Y."/>
            <person name="Sato N."/>
            <person name="Nakamura Y."/>
            <person name="Tabata S."/>
            <person name="Ida S."/>
            <person name="Kurokawa K."/>
            <person name="Ohta H."/>
        </authorList>
    </citation>
    <scope>NUCLEOTIDE SEQUENCE [LARGE SCALE GENOMIC DNA]</scope>
    <source>
        <strain evidence="3 4">NIES-2285</strain>
    </source>
</reference>
<evidence type="ECO:0000259" key="2">
    <source>
        <dbReference type="SMART" id="SM00955"/>
    </source>
</evidence>
<dbReference type="Pfam" id="PF23163">
    <property type="entry name" value="CSD_RNase_II"/>
    <property type="match status" value="1"/>
</dbReference>
<evidence type="ECO:0000313" key="3">
    <source>
        <dbReference type="EMBL" id="GAQ86317.1"/>
    </source>
</evidence>
<dbReference type="Proteomes" id="UP000054558">
    <property type="component" value="Unassembled WGS sequence"/>
</dbReference>
<dbReference type="AlphaFoldDB" id="A0A1Y1IC52"/>
<evidence type="ECO:0000313" key="4">
    <source>
        <dbReference type="Proteomes" id="UP000054558"/>
    </source>
</evidence>
<feature type="region of interest" description="Disordered" evidence="1">
    <location>
        <begin position="68"/>
        <end position="94"/>
    </location>
</feature>
<name>A0A1Y1IC52_KLENI</name>
<dbReference type="GO" id="GO:0000175">
    <property type="term" value="F:3'-5'-RNA exonuclease activity"/>
    <property type="evidence" value="ECO:0000318"/>
    <property type="project" value="GO_Central"/>
</dbReference>
<dbReference type="InterPro" id="IPR001900">
    <property type="entry name" value="RNase_II/R"/>
</dbReference>
<dbReference type="GO" id="GO:0000932">
    <property type="term" value="C:P-body"/>
    <property type="evidence" value="ECO:0000318"/>
    <property type="project" value="GO_Central"/>
</dbReference>
<dbReference type="InterPro" id="IPR050180">
    <property type="entry name" value="RNR_Ribonuclease"/>
</dbReference>
<feature type="region of interest" description="Disordered" evidence="1">
    <location>
        <begin position="1009"/>
        <end position="1069"/>
    </location>
</feature>
<dbReference type="InterPro" id="IPR056404">
    <property type="entry name" value="HTH_RNase_II"/>
</dbReference>
<sequence length="1069" mass="115828">MAHAFSGAKAAASLPPLPADSSALSAAFNPQNVTRQAWGGAAKNAASGGSYAQAARQSPMRGALLAQGESQLEKKGSTGVVGSQTTRLGGQRPPSMTYAPAMQSRLGARTGADIRFGSFVSACGAERAFLGNGLAAACMSGQSGAAQNKGLAKGAPGASRKHSASGRSMVTCKAVHRGFGKPANGVGGAITPRRQRGAAHGSPLKVAALQSRNPSSKPLNLEDVSAFPKLTPPPVLRRAVAVRAVKGKKGGAGKGEEESGPLKRGVMVEFEREGGGGNKVYHVGVLQRPDGKKNWMVTDQLGNNHSIRPQQITFLVPPKKNQDPYSAADIQPLIEQADQTAADSDLLELAWESLIAEPGTSLDAHGMAELLFTGTSSVECLSAHRLLSADRTFFKPTKRKSADDLWVLHYEPRAATVVEDIKRQMRQEEERKALVSDFARFAVAAAGAPRGEKPAPLEWEQNESFAMRTAALRRFAMDDLEDDSDRRIASEVLDAMGCPKNPAVVFELLVKMGVLQAHSSLELMTGAIRSAFPDEVQAEADRRAETPPPDPLSDVRVDLRHLKVYMIDSDDTLEVDDGVSVERLPDGRKRLWVHVADPTRWTSPGDVLDYEARLRATSAYLPTGAVPMFPMALAGGGMSLLQGQECTAMSVGVVLRDDGSIGETTLVASRVAPTYRLSYEEVDELLNLGLDEEPELRTLLEEAHRRHEYRYEQHAIEIKMPDYDIRAFDLDAEPPRVTIKLINERAPSRRLVEEMMIMAGEAVALWGGEHGVALPYRGQEEPDLPSDHVLDQVPVGYCQSVIIRRCMTRSQINCRGPIQHSSLGLHAYVQFSSPIRRYADLLAHYQIKAVLRGGPPPFSADELSGMMSGVEAQMREVKRLTRLSERYWTLEFFRQQPKAATWRALLLKWLKEDDLVALILIYDLGLELPVRLQRSVRVGSDIQVRVLRVNVRQDVLELVETYQPQNGSSDPSSSGLPLGDAELAAAETSLSDALSDASFDEEVRNIVGGDEAGTSENGESHGSLEGDESAELAYGARNGHPRNGVSELENGLGAEERKSDRILVREAGS</sequence>
<dbReference type="OMA" id="YLPTGMI"/>
<feature type="region of interest" description="Disordered" evidence="1">
    <location>
        <begin position="146"/>
        <end position="169"/>
    </location>
</feature>
<dbReference type="Pfam" id="PF25255">
    <property type="entry name" value="WHD_RNase_II"/>
    <property type="match status" value="1"/>
</dbReference>
<feature type="compositionally biased region" description="Basic and acidic residues" evidence="1">
    <location>
        <begin position="1054"/>
        <end position="1069"/>
    </location>
</feature>
<dbReference type="Pfam" id="PF00773">
    <property type="entry name" value="RNB"/>
    <property type="match status" value="1"/>
</dbReference>
<feature type="region of interest" description="Disordered" evidence="1">
    <location>
        <begin position="181"/>
        <end position="203"/>
    </location>
</feature>
<dbReference type="PANTHER" id="PTHR23355:SF42">
    <property type="entry name" value="RIBONUCLEASE II, CHLOROPLASTIC_MITOCHONDRIAL"/>
    <property type="match status" value="1"/>
</dbReference>
<dbReference type="InterPro" id="IPR056403">
    <property type="entry name" value="RNase_II_barrel"/>
</dbReference>
<dbReference type="STRING" id="105231.A0A1Y1IC52"/>
<keyword evidence="4" id="KW-1185">Reference proteome</keyword>
<dbReference type="GO" id="GO:0006402">
    <property type="term" value="P:mRNA catabolic process"/>
    <property type="evidence" value="ECO:0000318"/>
    <property type="project" value="GO_Central"/>
</dbReference>
<dbReference type="Pfam" id="PF23161">
    <property type="entry name" value="HTH_RNase_II"/>
    <property type="match status" value="1"/>
</dbReference>
<dbReference type="SUPFAM" id="SSF50249">
    <property type="entry name" value="Nucleic acid-binding proteins"/>
    <property type="match status" value="1"/>
</dbReference>
<dbReference type="InterPro" id="IPR012340">
    <property type="entry name" value="NA-bd_OB-fold"/>
</dbReference>
<dbReference type="SMART" id="SM00955">
    <property type="entry name" value="RNB"/>
    <property type="match status" value="1"/>
</dbReference>
<accession>A0A1Y1IC52</accession>
<dbReference type="GO" id="GO:0003723">
    <property type="term" value="F:RNA binding"/>
    <property type="evidence" value="ECO:0007669"/>
    <property type="project" value="InterPro"/>
</dbReference>
<organism evidence="3 4">
    <name type="scientific">Klebsormidium nitens</name>
    <name type="common">Green alga</name>
    <name type="synonym">Ulothrix nitens</name>
    <dbReference type="NCBI Taxonomy" id="105231"/>
    <lineage>
        <taxon>Eukaryota</taxon>
        <taxon>Viridiplantae</taxon>
        <taxon>Streptophyta</taxon>
        <taxon>Klebsormidiophyceae</taxon>
        <taxon>Klebsormidiales</taxon>
        <taxon>Klebsormidiaceae</taxon>
        <taxon>Klebsormidium</taxon>
    </lineage>
</organism>
<dbReference type="PANTHER" id="PTHR23355">
    <property type="entry name" value="RIBONUCLEASE"/>
    <property type="match status" value="1"/>
</dbReference>
<protein>
    <submittedName>
        <fullName evidence="3">3'-&gt;5' mt/cp Exoribonuclease II</fullName>
    </submittedName>
</protein>